<accession>A0A401UEX3</accession>
<sequence length="131" mass="15000">MLKITDKGMQQIVEQKNSIEPVSRAGKDFLRFNFDGLLTQKKAIELCTEWKKYSLQEPEKSFVIVFNASKMENYEPQARIAFQKCMKEMSKQIDKIWVVTDSKLVLGGASIMSLIVGLPIRAVRSEEQIIV</sequence>
<dbReference type="InterPro" id="IPR036513">
    <property type="entry name" value="STAS_dom_sf"/>
</dbReference>
<dbReference type="EMBL" id="BHXQ01000008">
    <property type="protein sequence ID" value="GCC53459.1"/>
    <property type="molecule type" value="Genomic_DNA"/>
</dbReference>
<evidence type="ECO:0000313" key="1">
    <source>
        <dbReference type="EMBL" id="GCC53459.1"/>
    </source>
</evidence>
<dbReference type="SUPFAM" id="SSF52091">
    <property type="entry name" value="SpoIIaa-like"/>
    <property type="match status" value="1"/>
</dbReference>
<gene>
    <name evidence="1" type="ORF">SanaruYs_37030</name>
</gene>
<dbReference type="Proteomes" id="UP000288227">
    <property type="component" value="Unassembled WGS sequence"/>
</dbReference>
<comment type="caution">
    <text evidence="1">The sequence shown here is derived from an EMBL/GenBank/DDBJ whole genome shotgun (WGS) entry which is preliminary data.</text>
</comment>
<dbReference type="Gene3D" id="3.40.50.10600">
    <property type="entry name" value="SpoIIaa-like domains"/>
    <property type="match status" value="1"/>
</dbReference>
<reference evidence="1 2" key="1">
    <citation type="submission" date="2018-11" db="EMBL/GenBank/DDBJ databases">
        <title>Chryseotalea sanarue gen. nov., sp., nov., a member of the family Cytophagaceae, isolated from a brackish lake in Hamamatsu Japan.</title>
        <authorList>
            <person name="Maejima Y."/>
            <person name="Iino T."/>
            <person name="Muraguchi Y."/>
            <person name="Fukuda K."/>
            <person name="Ohkuma M."/>
            <person name="Moriuchi R."/>
            <person name="Dohra H."/>
            <person name="Kimbara K."/>
            <person name="Shintani M."/>
        </authorList>
    </citation>
    <scope>NUCLEOTIDE SEQUENCE [LARGE SCALE GENOMIC DNA]</scope>
    <source>
        <strain evidence="1 2">Ys</strain>
    </source>
</reference>
<evidence type="ECO:0000313" key="2">
    <source>
        <dbReference type="Proteomes" id="UP000288227"/>
    </source>
</evidence>
<protein>
    <recommendedName>
        <fullName evidence="3">STAS/SEC14 domain-containing protein</fullName>
    </recommendedName>
</protein>
<name>A0A401UEX3_9BACT</name>
<dbReference type="InterPro" id="IPR038396">
    <property type="entry name" value="SpoIIAA-like_sf"/>
</dbReference>
<dbReference type="RefSeq" id="WP_127124113.1">
    <property type="nucleotide sequence ID" value="NZ_BHXQ01000008.1"/>
</dbReference>
<proteinExistence type="predicted"/>
<organism evidence="1 2">
    <name type="scientific">Chryseotalea sanaruensis</name>
    <dbReference type="NCBI Taxonomy" id="2482724"/>
    <lineage>
        <taxon>Bacteria</taxon>
        <taxon>Pseudomonadati</taxon>
        <taxon>Bacteroidota</taxon>
        <taxon>Cytophagia</taxon>
        <taxon>Cytophagales</taxon>
        <taxon>Chryseotaleaceae</taxon>
        <taxon>Chryseotalea</taxon>
    </lineage>
</organism>
<keyword evidence="2" id="KW-1185">Reference proteome</keyword>
<dbReference type="AlphaFoldDB" id="A0A401UEX3"/>
<evidence type="ECO:0008006" key="3">
    <source>
        <dbReference type="Google" id="ProtNLM"/>
    </source>
</evidence>